<dbReference type="GO" id="GO:0042734">
    <property type="term" value="C:presynaptic membrane"/>
    <property type="evidence" value="ECO:0007669"/>
    <property type="project" value="UniProtKB-SubCell"/>
</dbReference>
<evidence type="ECO:0000256" key="10">
    <source>
        <dbReference type="ARBA" id="ARBA00022753"/>
    </source>
</evidence>
<evidence type="ECO:0000256" key="2">
    <source>
        <dbReference type="ARBA" id="ARBA00004644"/>
    </source>
</evidence>
<dbReference type="GO" id="GO:0005768">
    <property type="term" value="C:endosome"/>
    <property type="evidence" value="ECO:0007669"/>
    <property type="project" value="UniProtKB-SubCell"/>
</dbReference>
<evidence type="ECO:0000256" key="9">
    <source>
        <dbReference type="ARBA" id="ARBA00022692"/>
    </source>
</evidence>
<proteinExistence type="inferred from homology"/>
<name>A0A1B0FY55_PHLPP</name>
<keyword evidence="6" id="KW-0109">Calcium transport</keyword>
<keyword evidence="9" id="KW-0812">Transmembrane</keyword>
<keyword evidence="11" id="KW-0106">Calcium</keyword>
<dbReference type="AlphaFoldDB" id="A0A1B0FY55"/>
<comment type="similarity">
    <text evidence="3">Belongs to the calcium channel flower family.</text>
</comment>
<dbReference type="GO" id="GO:0030672">
    <property type="term" value="C:synaptic vesicle membrane"/>
    <property type="evidence" value="ECO:0007669"/>
    <property type="project" value="UniProtKB-SubCell"/>
</dbReference>
<dbReference type="GO" id="GO:0005262">
    <property type="term" value="F:calcium channel activity"/>
    <property type="evidence" value="ECO:0007669"/>
    <property type="project" value="UniProtKB-KW"/>
</dbReference>
<dbReference type="Proteomes" id="UP000092462">
    <property type="component" value="Unassembled WGS sequence"/>
</dbReference>
<evidence type="ECO:0000313" key="21">
    <source>
        <dbReference type="EnsemblMetazoa" id="PPAI005672-PA"/>
    </source>
</evidence>
<dbReference type="InterPro" id="IPR019365">
    <property type="entry name" value="TVP18/Ca-channel_flower"/>
</dbReference>
<evidence type="ECO:0000256" key="20">
    <source>
        <dbReference type="ARBA" id="ARBA00046506"/>
    </source>
</evidence>
<keyword evidence="10" id="KW-0967">Endosome</keyword>
<dbReference type="Pfam" id="PF10233">
    <property type="entry name" value="Cg6151-P"/>
    <property type="match status" value="1"/>
</dbReference>
<evidence type="ECO:0000256" key="13">
    <source>
        <dbReference type="ARBA" id="ARBA00023018"/>
    </source>
</evidence>
<accession>A0A1B0FY55</accession>
<evidence type="ECO:0000256" key="14">
    <source>
        <dbReference type="ARBA" id="ARBA00023065"/>
    </source>
</evidence>
<keyword evidence="16" id="KW-0966">Cell projection</keyword>
<comment type="subcellular location">
    <subcellularLocation>
        <location evidence="2">Cytoplasmic vesicle</location>
        <location evidence="2">Secretory vesicle</location>
        <location evidence="2">Synaptic vesicle membrane</location>
        <topology evidence="2">Multi-pass membrane protein</topology>
    </subcellularLocation>
    <subcellularLocation>
        <location evidence="1">Endosome</location>
    </subcellularLocation>
    <subcellularLocation>
        <location evidence="19">Presynaptic cell membrane</location>
    </subcellularLocation>
</comment>
<evidence type="ECO:0000256" key="18">
    <source>
        <dbReference type="ARBA" id="ARBA00023329"/>
    </source>
</evidence>
<evidence type="ECO:0000256" key="11">
    <source>
        <dbReference type="ARBA" id="ARBA00022837"/>
    </source>
</evidence>
<dbReference type="GO" id="GO:0006897">
    <property type="term" value="P:endocytosis"/>
    <property type="evidence" value="ECO:0007669"/>
    <property type="project" value="UniProtKB-KW"/>
</dbReference>
<dbReference type="VEuPathDB" id="VectorBase:PPAI005672"/>
<dbReference type="PANTHER" id="PTHR13314">
    <property type="entry name" value="CALCIUM CHANNEL FLOWER HOMOLOG"/>
    <property type="match status" value="1"/>
</dbReference>
<keyword evidence="18" id="KW-0968">Cytoplasmic vesicle</keyword>
<organism evidence="21 22">
    <name type="scientific">Phlebotomus papatasi</name>
    <name type="common">Sandfly</name>
    <dbReference type="NCBI Taxonomy" id="29031"/>
    <lineage>
        <taxon>Eukaryota</taxon>
        <taxon>Metazoa</taxon>
        <taxon>Ecdysozoa</taxon>
        <taxon>Arthropoda</taxon>
        <taxon>Hexapoda</taxon>
        <taxon>Insecta</taxon>
        <taxon>Pterygota</taxon>
        <taxon>Neoptera</taxon>
        <taxon>Endopterygota</taxon>
        <taxon>Diptera</taxon>
        <taxon>Nematocera</taxon>
        <taxon>Psychodoidea</taxon>
        <taxon>Psychodidae</taxon>
        <taxon>Phlebotomus</taxon>
        <taxon>Phlebotomus</taxon>
    </lineage>
</organism>
<dbReference type="EnsemblMetazoa" id="PPAI005672-RA">
    <property type="protein sequence ID" value="PPAI005672-PA"/>
    <property type="gene ID" value="PPAI005672"/>
</dbReference>
<evidence type="ECO:0000256" key="8">
    <source>
        <dbReference type="ARBA" id="ARBA00022673"/>
    </source>
</evidence>
<keyword evidence="5" id="KW-0813">Transport</keyword>
<evidence type="ECO:0000256" key="5">
    <source>
        <dbReference type="ARBA" id="ARBA00022448"/>
    </source>
</evidence>
<comment type="subunit">
    <text evidence="20">Homomultimer. Associates with the dally/ magu complex.</text>
</comment>
<evidence type="ECO:0000256" key="7">
    <source>
        <dbReference type="ARBA" id="ARBA00022583"/>
    </source>
</evidence>
<keyword evidence="13" id="KW-0770">Synapse</keyword>
<keyword evidence="7" id="KW-0254">Endocytosis</keyword>
<keyword evidence="17" id="KW-0407">Ion channel</keyword>
<evidence type="ECO:0000256" key="3">
    <source>
        <dbReference type="ARBA" id="ARBA00010023"/>
    </source>
</evidence>
<evidence type="ECO:0000256" key="19">
    <source>
        <dbReference type="ARBA" id="ARBA00034111"/>
    </source>
</evidence>
<evidence type="ECO:0000256" key="15">
    <source>
        <dbReference type="ARBA" id="ARBA00023136"/>
    </source>
</evidence>
<evidence type="ECO:0000256" key="4">
    <source>
        <dbReference type="ARBA" id="ARBA00016120"/>
    </source>
</evidence>
<keyword evidence="22" id="KW-1185">Reference proteome</keyword>
<dbReference type="EMBL" id="AJVK01031248">
    <property type="status" value="NOT_ANNOTATED_CDS"/>
    <property type="molecule type" value="Genomic_DNA"/>
</dbReference>
<dbReference type="VEuPathDB" id="VectorBase:PPAPM1_002446"/>
<keyword evidence="15" id="KW-0472">Membrane</keyword>
<keyword evidence="8" id="KW-0107">Calcium channel</keyword>
<dbReference type="PANTHER" id="PTHR13314:SF2">
    <property type="entry name" value="CALCIUM CHANNEL FLOWER HOMOLOG"/>
    <property type="match status" value="1"/>
</dbReference>
<evidence type="ECO:0000256" key="16">
    <source>
        <dbReference type="ARBA" id="ARBA00023273"/>
    </source>
</evidence>
<protein>
    <recommendedName>
        <fullName evidence="4">Calcium channel flower</fullName>
    </recommendedName>
</protein>
<keyword evidence="12" id="KW-1133">Transmembrane helix</keyword>
<sequence length="117" mass="12867">CVLFGLWNCVSIVFGGVGCLVSGVLQVCLGLLVLIVEAPCCCMFVDFVQKVADLADSKPYWYRAAIYCESITEKFVSLMARPGQENVPKDDVPWYLKYGARVLGIVGAFLDTFSVKE</sequence>
<evidence type="ECO:0000313" key="22">
    <source>
        <dbReference type="Proteomes" id="UP000092462"/>
    </source>
</evidence>
<evidence type="ECO:0000256" key="6">
    <source>
        <dbReference type="ARBA" id="ARBA00022568"/>
    </source>
</evidence>
<evidence type="ECO:0000256" key="1">
    <source>
        <dbReference type="ARBA" id="ARBA00004177"/>
    </source>
</evidence>
<reference evidence="21" key="1">
    <citation type="submission" date="2022-08" db="UniProtKB">
        <authorList>
            <consortium name="EnsemblMetazoa"/>
        </authorList>
    </citation>
    <scope>IDENTIFICATION</scope>
    <source>
        <strain evidence="21">Israel</strain>
    </source>
</reference>
<keyword evidence="14" id="KW-0406">Ion transport</keyword>
<evidence type="ECO:0000256" key="17">
    <source>
        <dbReference type="ARBA" id="ARBA00023303"/>
    </source>
</evidence>
<dbReference type="SMART" id="SM01077">
    <property type="entry name" value="Cg6151-P"/>
    <property type="match status" value="1"/>
</dbReference>
<evidence type="ECO:0000256" key="12">
    <source>
        <dbReference type="ARBA" id="ARBA00022989"/>
    </source>
</evidence>